<proteinExistence type="predicted"/>
<evidence type="ECO:0000313" key="1">
    <source>
        <dbReference type="EMBL" id="KAG5406685.1"/>
    </source>
</evidence>
<name>A0ABQ7N712_BRACM</name>
<dbReference type="Proteomes" id="UP000823674">
    <property type="component" value="Chromosome A03"/>
</dbReference>
<dbReference type="EMBL" id="JADBGQ010000003">
    <property type="protein sequence ID" value="KAG5406685.1"/>
    <property type="molecule type" value="Genomic_DNA"/>
</dbReference>
<organism evidence="1 2">
    <name type="scientific">Brassica rapa subsp. trilocularis</name>
    <dbReference type="NCBI Taxonomy" id="1813537"/>
    <lineage>
        <taxon>Eukaryota</taxon>
        <taxon>Viridiplantae</taxon>
        <taxon>Streptophyta</taxon>
        <taxon>Embryophyta</taxon>
        <taxon>Tracheophyta</taxon>
        <taxon>Spermatophyta</taxon>
        <taxon>Magnoliopsida</taxon>
        <taxon>eudicotyledons</taxon>
        <taxon>Gunneridae</taxon>
        <taxon>Pentapetalae</taxon>
        <taxon>rosids</taxon>
        <taxon>malvids</taxon>
        <taxon>Brassicales</taxon>
        <taxon>Brassicaceae</taxon>
        <taxon>Brassiceae</taxon>
        <taxon>Brassica</taxon>
    </lineage>
</organism>
<sequence>PLTQAKLVDSLEELTGQDVYIHLFWSGPLPSSSSPGVNRYQGWCCDWSNDDAIVWRIGVVKSACSIGFRFREVEASRAPSPSVLFPGGGGFLSSAFAGLSLRGVKVVMCLASPASGFLFPF</sequence>
<reference evidence="1 2" key="1">
    <citation type="submission" date="2021-03" db="EMBL/GenBank/DDBJ databases">
        <authorList>
            <person name="King G.J."/>
            <person name="Bancroft I."/>
            <person name="Baten A."/>
            <person name="Bloomfield J."/>
            <person name="Borpatragohain P."/>
            <person name="He Z."/>
            <person name="Irish N."/>
            <person name="Irwin J."/>
            <person name="Liu K."/>
            <person name="Mauleon R.P."/>
            <person name="Moore J."/>
            <person name="Morris R."/>
            <person name="Ostergaard L."/>
            <person name="Wang B."/>
            <person name="Wells R."/>
        </authorList>
    </citation>
    <scope>NUCLEOTIDE SEQUENCE [LARGE SCALE GENOMIC DNA]</scope>
    <source>
        <strain evidence="1">R-o-18</strain>
        <tissue evidence="1">Leaf</tissue>
    </source>
</reference>
<accession>A0ABQ7N712</accession>
<keyword evidence="2" id="KW-1185">Reference proteome</keyword>
<comment type="caution">
    <text evidence="1">The sequence shown here is derived from an EMBL/GenBank/DDBJ whole genome shotgun (WGS) entry which is preliminary data.</text>
</comment>
<evidence type="ECO:0000313" key="2">
    <source>
        <dbReference type="Proteomes" id="UP000823674"/>
    </source>
</evidence>
<protein>
    <submittedName>
        <fullName evidence="1">Uncharacterized protein</fullName>
    </submittedName>
</protein>
<gene>
    <name evidence="1" type="primary">A03p054300.1_BraROA</name>
    <name evidence="1" type="ORF">IGI04_012804</name>
</gene>
<feature type="non-terminal residue" evidence="1">
    <location>
        <position position="1"/>
    </location>
</feature>